<dbReference type="PROSITE" id="PS50928">
    <property type="entry name" value="ABC_TM1"/>
    <property type="match status" value="1"/>
</dbReference>
<keyword evidence="8 9" id="KW-0472">Membrane</keyword>
<dbReference type="SUPFAM" id="SSF161098">
    <property type="entry name" value="MetI-like"/>
    <property type="match status" value="1"/>
</dbReference>
<accession>A0A0X8FLR3</accession>
<dbReference type="GO" id="GO:0022857">
    <property type="term" value="F:transmembrane transporter activity"/>
    <property type="evidence" value="ECO:0007669"/>
    <property type="project" value="InterPro"/>
</dbReference>
<keyword evidence="3 9" id="KW-0813">Transport</keyword>
<evidence type="ECO:0000256" key="8">
    <source>
        <dbReference type="ARBA" id="ARBA00023136"/>
    </source>
</evidence>
<dbReference type="PANTHER" id="PTHR30614">
    <property type="entry name" value="MEMBRANE COMPONENT OF AMINO ACID ABC TRANSPORTER"/>
    <property type="match status" value="1"/>
</dbReference>
<feature type="transmembrane region" description="Helical" evidence="9">
    <location>
        <begin position="466"/>
        <end position="487"/>
    </location>
</feature>
<dbReference type="RefSeq" id="WP_067979089.1">
    <property type="nucleotide sequence ID" value="NZ_CP014163.1"/>
</dbReference>
<organism evidence="10 11">
    <name type="scientific">Aerococcus urinaehominis</name>
    <dbReference type="NCBI Taxonomy" id="128944"/>
    <lineage>
        <taxon>Bacteria</taxon>
        <taxon>Bacillati</taxon>
        <taxon>Bacillota</taxon>
        <taxon>Bacilli</taxon>
        <taxon>Lactobacillales</taxon>
        <taxon>Aerococcaceae</taxon>
        <taxon>Aerococcus</taxon>
    </lineage>
</organism>
<evidence type="ECO:0000313" key="10">
    <source>
        <dbReference type="EMBL" id="AMB99409.1"/>
    </source>
</evidence>
<reference evidence="11" key="2">
    <citation type="submission" date="2016-01" db="EMBL/GenBank/DDBJ databases">
        <title>Six Aerococcus type strain genome sequencing and assembly using PacBio and Illumina Hiseq.</title>
        <authorList>
            <person name="Carkaci D."/>
            <person name="Dargis R."/>
            <person name="Nielsen X.C."/>
            <person name="Skovgaard O."/>
            <person name="Fuursted K."/>
            <person name="Christensen J.J."/>
        </authorList>
    </citation>
    <scope>NUCLEOTIDE SEQUENCE [LARGE SCALE GENOMIC DNA]</scope>
    <source>
        <strain evidence="11">CCUG42038B</strain>
    </source>
</reference>
<name>A0A0X8FLR3_9LACT</name>
<reference evidence="10 11" key="1">
    <citation type="journal article" date="2016" name="Genome Announc.">
        <title>Complete Genome Sequences of Aerococcus christensenii CCUG 28831T, Aerococcus sanguinicola CCUG 43001T, Aerococcus urinae CCUG 36881T, Aerococcus urinaeequi CCUG 28094T, Aerococcus urinaehominis CCUG 42038 BT, and Aerococcus viridans CCUG 4311T.</title>
        <authorList>
            <person name="Carkaci D."/>
            <person name="Dargis R."/>
            <person name="Nielsen X.C."/>
            <person name="Skovgaard O."/>
            <person name="Fuursted K."/>
            <person name="Christensen J.J."/>
        </authorList>
    </citation>
    <scope>NUCLEOTIDE SEQUENCE [LARGE SCALE GENOMIC DNA]</scope>
    <source>
        <strain evidence="10 11">CCUG42038B</strain>
    </source>
</reference>
<dbReference type="KEGG" id="auh:AWM75_05105"/>
<evidence type="ECO:0000256" key="4">
    <source>
        <dbReference type="ARBA" id="ARBA00022475"/>
    </source>
</evidence>
<dbReference type="SUPFAM" id="SSF53850">
    <property type="entry name" value="Periplasmic binding protein-like II"/>
    <property type="match status" value="1"/>
</dbReference>
<evidence type="ECO:0000256" key="7">
    <source>
        <dbReference type="ARBA" id="ARBA00022989"/>
    </source>
</evidence>
<evidence type="ECO:0000256" key="6">
    <source>
        <dbReference type="ARBA" id="ARBA00022970"/>
    </source>
</evidence>
<gene>
    <name evidence="10" type="ORF">AWM75_05105</name>
</gene>
<keyword evidence="11" id="KW-1185">Reference proteome</keyword>
<evidence type="ECO:0000313" key="11">
    <source>
        <dbReference type="Proteomes" id="UP000062260"/>
    </source>
</evidence>
<dbReference type="Gene3D" id="1.10.3720.10">
    <property type="entry name" value="MetI-like"/>
    <property type="match status" value="1"/>
</dbReference>
<evidence type="ECO:0000256" key="1">
    <source>
        <dbReference type="ARBA" id="ARBA00004651"/>
    </source>
</evidence>
<dbReference type="InterPro" id="IPR001638">
    <property type="entry name" value="Solute-binding_3/MltF_N"/>
</dbReference>
<dbReference type="AlphaFoldDB" id="A0A0X8FLR3"/>
<feature type="transmembrane region" description="Helical" evidence="9">
    <location>
        <begin position="348"/>
        <end position="375"/>
    </location>
</feature>
<dbReference type="InterPro" id="IPR000515">
    <property type="entry name" value="MetI-like"/>
</dbReference>
<dbReference type="InterPro" id="IPR010065">
    <property type="entry name" value="AA_ABC_transptr_permease_3TM"/>
</dbReference>
<dbReference type="InterPro" id="IPR043429">
    <property type="entry name" value="ArtM/GltK/GlnP/TcyL/YhdX-like"/>
</dbReference>
<sequence>MKRIINKLGLVVLVVSLVFAWLSLSISQQVQASETSSQAQSGNLLEDIKKRGVIRMGLSPDYPPYEFIVQENGKNTVKGIDVSVGQKIADDLGVKLEIVEMEFSSLLSSLEAGNIDMIISGMSVTPERQKSVDFSKVYEVSPQVFVIRKSDQDKFPNGDAFASGDLVIGVQQGTMQEQLVKDQMPQAEVFVMSQVPDLINALSTGQIDGVLMDETVGGAHAAEQDNLATVLTDIDVDENNGKAVVAPKGESELVAAINQSIDEIHENNLIDVYMEDAFAAIADSQQTSWLDYWPYFWSGLKTTLFVSLIGILVGTVLGSLVAILRLAQIPVASQLATFMVEFIRGTPLMIQVLFMFLGVGGFFGISALTAGLIAISINSGAYVSEIIRGGLQAVDKGQTEAARSLGLNQKTTMQKIIFPQALRSIWPSLGNEFITLIKESSIISTIGVAELTFQTRAVTSISYRGIIPLLISMVLYFILTFLLGKLLNHYERRMNAKY</sequence>
<proteinExistence type="inferred from homology"/>
<dbReference type="SMART" id="SM00062">
    <property type="entry name" value="PBPb"/>
    <property type="match status" value="1"/>
</dbReference>
<dbReference type="EMBL" id="CP014163">
    <property type="protein sequence ID" value="AMB99409.1"/>
    <property type="molecule type" value="Genomic_DNA"/>
</dbReference>
<dbReference type="PANTHER" id="PTHR30614:SF20">
    <property type="entry name" value="GLUTAMINE TRANSPORT SYSTEM PERMEASE PROTEIN GLNP"/>
    <property type="match status" value="1"/>
</dbReference>
<evidence type="ECO:0000256" key="2">
    <source>
        <dbReference type="ARBA" id="ARBA00010072"/>
    </source>
</evidence>
<evidence type="ECO:0000256" key="9">
    <source>
        <dbReference type="RuleBase" id="RU363032"/>
    </source>
</evidence>
<dbReference type="NCBIfam" id="TIGR01726">
    <property type="entry name" value="HEQRo_perm_3TM"/>
    <property type="match status" value="1"/>
</dbReference>
<evidence type="ECO:0000256" key="5">
    <source>
        <dbReference type="ARBA" id="ARBA00022692"/>
    </source>
</evidence>
<keyword evidence="4" id="KW-1003">Cell membrane</keyword>
<comment type="similarity">
    <text evidence="2">Belongs to the binding-protein-dependent transport system permease family. HisMQ subfamily.</text>
</comment>
<dbReference type="FunFam" id="1.10.3720.10:FF:000033">
    <property type="entry name" value="Polar amino acid ABC transporter permease"/>
    <property type="match status" value="1"/>
</dbReference>
<dbReference type="Pfam" id="PF00497">
    <property type="entry name" value="SBP_bac_3"/>
    <property type="match status" value="1"/>
</dbReference>
<dbReference type="Pfam" id="PF00528">
    <property type="entry name" value="BPD_transp_1"/>
    <property type="match status" value="1"/>
</dbReference>
<dbReference type="InterPro" id="IPR035906">
    <property type="entry name" value="MetI-like_sf"/>
</dbReference>
<dbReference type="GO" id="GO:0006865">
    <property type="term" value="P:amino acid transport"/>
    <property type="evidence" value="ECO:0007669"/>
    <property type="project" value="UniProtKB-KW"/>
</dbReference>
<dbReference type="STRING" id="128944.AWM75_05105"/>
<dbReference type="CDD" id="cd06261">
    <property type="entry name" value="TM_PBP2"/>
    <property type="match status" value="1"/>
</dbReference>
<keyword evidence="7 9" id="KW-1133">Transmembrane helix</keyword>
<comment type="subcellular location">
    <subcellularLocation>
        <location evidence="1 9">Cell membrane</location>
        <topology evidence="1 9">Multi-pass membrane protein</topology>
    </subcellularLocation>
</comment>
<dbReference type="Gene3D" id="3.40.190.10">
    <property type="entry name" value="Periplasmic binding protein-like II"/>
    <property type="match status" value="2"/>
</dbReference>
<dbReference type="GO" id="GO:0043190">
    <property type="term" value="C:ATP-binding cassette (ABC) transporter complex"/>
    <property type="evidence" value="ECO:0007669"/>
    <property type="project" value="InterPro"/>
</dbReference>
<dbReference type="OrthoDB" id="9811552at2"/>
<protein>
    <submittedName>
        <fullName evidence="10">Amino acid ABC transporter</fullName>
    </submittedName>
</protein>
<keyword evidence="6" id="KW-0029">Amino-acid transport</keyword>
<keyword evidence="5 9" id="KW-0812">Transmembrane</keyword>
<feature type="transmembrane region" description="Helical" evidence="9">
    <location>
        <begin position="304"/>
        <end position="327"/>
    </location>
</feature>
<evidence type="ECO:0000256" key="3">
    <source>
        <dbReference type="ARBA" id="ARBA00022448"/>
    </source>
</evidence>
<dbReference type="Proteomes" id="UP000062260">
    <property type="component" value="Chromosome"/>
</dbReference>